<feature type="compositionally biased region" description="Low complexity" evidence="5">
    <location>
        <begin position="363"/>
        <end position="376"/>
    </location>
</feature>
<dbReference type="Pfam" id="PF01753">
    <property type="entry name" value="zf-MYND"/>
    <property type="match status" value="1"/>
</dbReference>
<evidence type="ECO:0000256" key="5">
    <source>
        <dbReference type="SAM" id="MobiDB-lite"/>
    </source>
</evidence>
<proteinExistence type="predicted"/>
<dbReference type="AlphaFoldDB" id="F0Z7C3"/>
<dbReference type="Proteomes" id="UP000001064">
    <property type="component" value="Unassembled WGS sequence"/>
</dbReference>
<dbReference type="eggNOG" id="ENOG502RGU2">
    <property type="taxonomic scope" value="Eukaryota"/>
</dbReference>
<dbReference type="RefSeq" id="XP_003283305.1">
    <property type="nucleotide sequence ID" value="XM_003283257.1"/>
</dbReference>
<dbReference type="PROSITE" id="PS50865">
    <property type="entry name" value="ZF_MYND_2"/>
    <property type="match status" value="1"/>
</dbReference>
<reference evidence="8" key="1">
    <citation type="journal article" date="2011" name="Genome Biol.">
        <title>Comparative genomics of the social amoebae Dictyostelium discoideum and Dictyostelium purpureum.</title>
        <authorList>
            <consortium name="US DOE Joint Genome Institute (JGI-PGF)"/>
            <person name="Sucgang R."/>
            <person name="Kuo A."/>
            <person name="Tian X."/>
            <person name="Salerno W."/>
            <person name="Parikh A."/>
            <person name="Feasley C.L."/>
            <person name="Dalin E."/>
            <person name="Tu H."/>
            <person name="Huang E."/>
            <person name="Barry K."/>
            <person name="Lindquist E."/>
            <person name="Shapiro H."/>
            <person name="Bruce D."/>
            <person name="Schmutz J."/>
            <person name="Salamov A."/>
            <person name="Fey P."/>
            <person name="Gaudet P."/>
            <person name="Anjard C."/>
            <person name="Babu M.M."/>
            <person name="Basu S."/>
            <person name="Bushmanova Y."/>
            <person name="van der Wel H."/>
            <person name="Katoh-Kurasawa M."/>
            <person name="Dinh C."/>
            <person name="Coutinho P.M."/>
            <person name="Saito T."/>
            <person name="Elias M."/>
            <person name="Schaap P."/>
            <person name="Kay R.R."/>
            <person name="Henrissat B."/>
            <person name="Eichinger L."/>
            <person name="Rivero F."/>
            <person name="Putnam N.H."/>
            <person name="West C.M."/>
            <person name="Loomis W.F."/>
            <person name="Chisholm R.L."/>
            <person name="Shaulsky G."/>
            <person name="Strassmann J.E."/>
            <person name="Queller D.C."/>
            <person name="Kuspa A."/>
            <person name="Grigoriev I.V."/>
        </authorList>
    </citation>
    <scope>NUCLEOTIDE SEQUENCE [LARGE SCALE GENOMIC DNA]</scope>
    <source>
        <strain evidence="8">QSDP1</strain>
    </source>
</reference>
<dbReference type="FunCoup" id="F0Z7C3">
    <property type="interactions" value="72"/>
</dbReference>
<dbReference type="VEuPathDB" id="AmoebaDB:DICPUDRAFT_52183"/>
<sequence length="754" mass="86188">MDPSKETILFEYIPGILYTKQVLNGSTIDIGSDSGVIMIVMLNGDVFFYPSNVTLLDQLPDIFLNSPNTNNNGNNGATANMGSNNNNKSNNSSKKNNLKSKYNIPLNLSPDHKVFNFDFKQFDPSESFIYNSESSGSSSANNVINNNNNYNSDPDNIPAPHEFLDFNPIRYRRPRKILVSHDKRLLMIIGCFIKGVSCLTIYRIVEEGPNYFQLIFYDSSFTYVDACFSSDSTMMTAILARYPNFIFALQIPGLQPKQITNNIKYQEKRISFEARKIGPLAIVGPVKNYKGEPYHMTHIASNPKMSDEKLKPFEFVTWNDDSLGECCFWNIYKTPNDNNSLNKSLHQPSQSNQPSPSQPPQQPQSQQPQPQQQNSPLKNIPQLKFEWMTKFINPIVPDKSLIDKEGFAKSFIINMEFSPNGDLVMAIVRRENHDQKNRLSNGIGFQCIPSTLDLLNSSSIKNFDGTPNTNTNINNIGTENQNYFKNKTNQQKGTIGGEVSSQWFQLSESNDKSIIITSKWTDSLFFGGQDQYLPAVLIKEKGIYELVSNNYCAQFTNSSEEFIKTCVNFIQMGKYHRLWISTYGILYSITMTPKNDKYIDWIPTVFNSISNQSNILSSKYYKVSQMIGYNLIDFTKAQENSSKNPNKKKSTSISEERQQAEVYSCLHLYKCWSCKLTLIKPLICGYCKTVAYCSKECQKDHWLVHKEQCIPPTLPMIQHHNQLHQQLQQQSLQQHNLQQKTLQLLNFHQQNNKL</sequence>
<evidence type="ECO:0000256" key="2">
    <source>
        <dbReference type="ARBA" id="ARBA00022771"/>
    </source>
</evidence>
<gene>
    <name evidence="7" type="ORF">DICPUDRAFT_52183</name>
</gene>
<organism evidence="7 8">
    <name type="scientific">Dictyostelium purpureum</name>
    <name type="common">Slime mold</name>
    <dbReference type="NCBI Taxonomy" id="5786"/>
    <lineage>
        <taxon>Eukaryota</taxon>
        <taxon>Amoebozoa</taxon>
        <taxon>Evosea</taxon>
        <taxon>Eumycetozoa</taxon>
        <taxon>Dictyostelia</taxon>
        <taxon>Dictyosteliales</taxon>
        <taxon>Dictyosteliaceae</taxon>
        <taxon>Dictyostelium</taxon>
    </lineage>
</organism>
<evidence type="ECO:0000256" key="3">
    <source>
        <dbReference type="ARBA" id="ARBA00022833"/>
    </source>
</evidence>
<dbReference type="InParanoid" id="F0Z7C3"/>
<keyword evidence="1" id="KW-0479">Metal-binding</keyword>
<feature type="domain" description="MYND-type" evidence="6">
    <location>
        <begin position="671"/>
        <end position="709"/>
    </location>
</feature>
<dbReference type="Gene3D" id="6.10.140.2220">
    <property type="match status" value="1"/>
</dbReference>
<dbReference type="KEGG" id="dpp:DICPUDRAFT_52183"/>
<accession>F0Z7C3</accession>
<keyword evidence="8" id="KW-1185">Reference proteome</keyword>
<dbReference type="STRING" id="5786.F0Z7C3"/>
<dbReference type="OrthoDB" id="19030at2759"/>
<dbReference type="GO" id="GO:0008270">
    <property type="term" value="F:zinc ion binding"/>
    <property type="evidence" value="ECO:0007669"/>
    <property type="project" value="UniProtKB-KW"/>
</dbReference>
<dbReference type="OMA" id="LKFEWMT"/>
<keyword evidence="3" id="KW-0862">Zinc</keyword>
<keyword evidence="2 4" id="KW-0863">Zinc-finger</keyword>
<evidence type="ECO:0000259" key="6">
    <source>
        <dbReference type="PROSITE" id="PS50865"/>
    </source>
</evidence>
<dbReference type="GeneID" id="10509248"/>
<evidence type="ECO:0000313" key="7">
    <source>
        <dbReference type="EMBL" id="EGC40115.1"/>
    </source>
</evidence>
<name>F0Z7C3_DICPU</name>
<feature type="region of interest" description="Disordered" evidence="5">
    <location>
        <begin position="70"/>
        <end position="96"/>
    </location>
</feature>
<dbReference type="SUPFAM" id="SSF144232">
    <property type="entry name" value="HIT/MYND zinc finger-like"/>
    <property type="match status" value="1"/>
</dbReference>
<protein>
    <recommendedName>
        <fullName evidence="6">MYND-type domain-containing protein</fullName>
    </recommendedName>
</protein>
<evidence type="ECO:0000256" key="4">
    <source>
        <dbReference type="PROSITE-ProRule" id="PRU00134"/>
    </source>
</evidence>
<feature type="region of interest" description="Disordered" evidence="5">
    <location>
        <begin position="339"/>
        <end position="376"/>
    </location>
</feature>
<evidence type="ECO:0000313" key="8">
    <source>
        <dbReference type="Proteomes" id="UP000001064"/>
    </source>
</evidence>
<dbReference type="InterPro" id="IPR002893">
    <property type="entry name" value="Znf_MYND"/>
</dbReference>
<dbReference type="EMBL" id="GL870946">
    <property type="protein sequence ID" value="EGC40115.1"/>
    <property type="molecule type" value="Genomic_DNA"/>
</dbReference>
<evidence type="ECO:0000256" key="1">
    <source>
        <dbReference type="ARBA" id="ARBA00022723"/>
    </source>
</evidence>